<reference evidence="2" key="1">
    <citation type="submission" date="2018-05" db="EMBL/GenBank/DDBJ databases">
        <authorList>
            <person name="Lanie J.A."/>
            <person name="Ng W.-L."/>
            <person name="Kazmierczak K.M."/>
            <person name="Andrzejewski T.M."/>
            <person name="Davidsen T.M."/>
            <person name="Wayne K.J."/>
            <person name="Tettelin H."/>
            <person name="Glass J.I."/>
            <person name="Rusch D."/>
            <person name="Podicherti R."/>
            <person name="Tsui H.-C.T."/>
            <person name="Winkler M.E."/>
        </authorList>
    </citation>
    <scope>NUCLEOTIDE SEQUENCE</scope>
</reference>
<evidence type="ECO:0000259" key="1">
    <source>
        <dbReference type="PROSITE" id="PS50853"/>
    </source>
</evidence>
<evidence type="ECO:0000313" key="2">
    <source>
        <dbReference type="EMBL" id="SVA32657.1"/>
    </source>
</evidence>
<dbReference type="EMBL" id="UINC01007318">
    <property type="protein sequence ID" value="SVA32657.1"/>
    <property type="molecule type" value="Genomic_DNA"/>
</dbReference>
<organism evidence="2">
    <name type="scientific">marine metagenome</name>
    <dbReference type="NCBI Taxonomy" id="408172"/>
    <lineage>
        <taxon>unclassified sequences</taxon>
        <taxon>metagenomes</taxon>
        <taxon>ecological metagenomes</taxon>
    </lineage>
</organism>
<dbReference type="Gene3D" id="2.120.10.30">
    <property type="entry name" value="TolB, C-terminal domain"/>
    <property type="match status" value="1"/>
</dbReference>
<dbReference type="AlphaFoldDB" id="A0A381UZ58"/>
<dbReference type="InterPro" id="IPR013783">
    <property type="entry name" value="Ig-like_fold"/>
</dbReference>
<gene>
    <name evidence="2" type="ORF">METZ01_LOCUS85511</name>
</gene>
<dbReference type="InterPro" id="IPR036116">
    <property type="entry name" value="FN3_sf"/>
</dbReference>
<sequence>MLYFILSCSDREPLNPLDPNNPFTAGKPTGLRLLPIQSTVKIIWNPIDVNDLTFYAVYKGVAGSEMFKRWEVSPDSTFILDTNVSFYETYTYAIEAHTETYSSVRSDTVQITVGPFNIYAADFWSNSIRMISWDGNHLITTRPVTSPRKISLRKTDNRFWVANYYDRSLLLISTDLVDITSVVLPDHPLDLDMNQDQGTAYVVTRDGLIISVDMENEIISERSLGLKLNWDTQSSFDQVNRGLWLTIPDSGTVLYIPMESEASTIKYFEGLNYPSAVAAHNNGWVADRSGLHQINPSGEIQTIVTNTMVTDVSIDTLNNYCFYTGYSSNDDSWIAGRINLNTLAHEIMLDDAYPYLYNIFSIPREGKAEFLVQQSYFWKIFRFNDDGTPMGELDGFNGRIAFQIY</sequence>
<feature type="domain" description="Fibronectin type-III" evidence="1">
    <location>
        <begin position="27"/>
        <end position="116"/>
    </location>
</feature>
<dbReference type="Gene3D" id="2.60.40.10">
    <property type="entry name" value="Immunoglobulins"/>
    <property type="match status" value="1"/>
</dbReference>
<name>A0A381UZ58_9ZZZZ</name>
<dbReference type="InterPro" id="IPR003961">
    <property type="entry name" value="FN3_dom"/>
</dbReference>
<accession>A0A381UZ58</accession>
<dbReference type="InterPro" id="IPR011042">
    <property type="entry name" value="6-blade_b-propeller_TolB-like"/>
</dbReference>
<dbReference type="SUPFAM" id="SSF49265">
    <property type="entry name" value="Fibronectin type III"/>
    <property type="match status" value="1"/>
</dbReference>
<dbReference type="SUPFAM" id="SSF75011">
    <property type="entry name" value="3-carboxy-cis,cis-mucoante lactonizing enzyme"/>
    <property type="match status" value="1"/>
</dbReference>
<protein>
    <recommendedName>
        <fullName evidence="1">Fibronectin type-III domain-containing protein</fullName>
    </recommendedName>
</protein>
<dbReference type="PROSITE" id="PS50853">
    <property type="entry name" value="FN3"/>
    <property type="match status" value="1"/>
</dbReference>
<proteinExistence type="predicted"/>